<evidence type="ECO:0000256" key="1">
    <source>
        <dbReference type="SAM" id="Phobius"/>
    </source>
</evidence>
<name>A0A0G2U3T1_HCMV</name>
<evidence type="ECO:0000313" key="3">
    <source>
        <dbReference type="EMBL" id="AKI16754.1"/>
    </source>
</evidence>
<dbReference type="InterPro" id="IPR036179">
    <property type="entry name" value="Ig-like_dom_sf"/>
</dbReference>
<sequence>MHWHLAITWTVIISTFSECCNQTCPCSCVCVNSTTVNISTNETTSKAITPTATTNTAKTTSSLVITTPSSVTISKAVSTAASSTILSQTNRSHTSNVITTPKTRFEYNITGYVGQEVTFNFSGSFWNYIEWFRYSSPGWLYSSEPICTVTNSYHHTFPRGTLCFDCNMTKFVIYDLTLNDSGKYVVKRTRHDNQYEEACYNLTVIYANTTAIVTNRTCDRRQTKNTDTTNHGIGKHIIETIKKANIPLGIHAVWAGIVVSVALIALYMGNRRRPRKPRYTRLPKYDPDEFWTKT</sequence>
<keyword evidence="1" id="KW-0472">Membrane</keyword>
<dbReference type="EMBL" id="KP745688">
    <property type="protein sequence ID" value="AKI16754.1"/>
    <property type="molecule type" value="Genomic_DNA"/>
</dbReference>
<evidence type="ECO:0000259" key="2">
    <source>
        <dbReference type="SMART" id="SM00409"/>
    </source>
</evidence>
<keyword evidence="1" id="KW-0812">Transmembrane</keyword>
<dbReference type="SMART" id="SM00409">
    <property type="entry name" value="IG"/>
    <property type="match status" value="1"/>
</dbReference>
<dbReference type="InterPro" id="IPR003599">
    <property type="entry name" value="Ig_sub"/>
</dbReference>
<organism evidence="3 4">
    <name type="scientific">Human cytomegalovirus</name>
    <name type="common">HHV-5</name>
    <name type="synonym">Human herpesvirus 5</name>
    <dbReference type="NCBI Taxonomy" id="10359"/>
    <lineage>
        <taxon>Viruses</taxon>
        <taxon>Duplodnaviria</taxon>
        <taxon>Heunggongvirae</taxon>
        <taxon>Peploviricota</taxon>
        <taxon>Herviviricetes</taxon>
        <taxon>Herpesvirales</taxon>
        <taxon>Orthoherpesviridae</taxon>
        <taxon>Betaherpesvirinae</taxon>
        <taxon>Cytomegalovirus</taxon>
        <taxon>Cytomegalovirus humanbeta5</taxon>
    </lineage>
</organism>
<dbReference type="InterPro" id="IPR013783">
    <property type="entry name" value="Ig-like_fold"/>
</dbReference>
<proteinExistence type="predicted"/>
<accession>A0A0G2U3T1</accession>
<protein>
    <submittedName>
        <fullName evidence="3">Membrane RL1 protein3</fullName>
    </submittedName>
</protein>
<feature type="domain" description="Immunoglobulin" evidence="2">
    <location>
        <begin position="106"/>
        <end position="205"/>
    </location>
</feature>
<reference evidence="3 4" key="1">
    <citation type="journal article" date="2015" name="J. Virol.">
        <title>High-throughput analysis of human cytomegalovirus genome diversity highlights the widespread occurrence of gene-disrupting mutations and pervasive recombination.</title>
        <authorList>
            <person name="Sijmons S."/>
            <person name="Thys K."/>
            <person name="Mbong Ngwese M."/>
            <person name="Van Damme E."/>
            <person name="Dvorak J."/>
            <person name="Van Loock M."/>
            <person name="Li G."/>
            <person name="Tachezy R."/>
            <person name="Busson L."/>
            <person name="Aerssens J."/>
            <person name="Van Ranst M."/>
            <person name="Maes P."/>
        </authorList>
    </citation>
    <scope>NUCLEOTIDE SEQUENCE [LARGE SCALE GENOMIC DNA]</scope>
    <source>
        <strain evidence="3">BE/12/2012</strain>
    </source>
</reference>
<dbReference type="Gene3D" id="2.60.40.10">
    <property type="entry name" value="Immunoglobulins"/>
    <property type="match status" value="1"/>
</dbReference>
<keyword evidence="1" id="KW-1133">Transmembrane helix</keyword>
<organismHost>
    <name type="scientific">Homo sapiens</name>
    <name type="common">Human</name>
    <dbReference type="NCBI Taxonomy" id="9606"/>
</organismHost>
<gene>
    <name evidence="3" type="primary">RL13</name>
</gene>
<evidence type="ECO:0000313" key="4">
    <source>
        <dbReference type="Proteomes" id="UP000175388"/>
    </source>
</evidence>
<dbReference type="Proteomes" id="UP000175388">
    <property type="component" value="Segment"/>
</dbReference>
<dbReference type="SUPFAM" id="SSF48726">
    <property type="entry name" value="Immunoglobulin"/>
    <property type="match status" value="1"/>
</dbReference>
<feature type="transmembrane region" description="Helical" evidence="1">
    <location>
        <begin position="248"/>
        <end position="268"/>
    </location>
</feature>